<dbReference type="EnsemblPlants" id="ORGLA12G0080600.1">
    <property type="protein sequence ID" value="ORGLA12G0080600.1"/>
    <property type="gene ID" value="ORGLA12G0080600"/>
</dbReference>
<accession>I1R5K0</accession>
<reference evidence="1" key="1">
    <citation type="submission" date="2015-06" db="UniProtKB">
        <authorList>
            <consortium name="EnsemblPlants"/>
        </authorList>
    </citation>
    <scope>IDENTIFICATION</scope>
</reference>
<proteinExistence type="predicted"/>
<evidence type="ECO:0000313" key="1">
    <source>
        <dbReference type="EnsemblPlants" id="ORGLA12G0080600.1"/>
    </source>
</evidence>
<dbReference type="AlphaFoldDB" id="I1R5K0"/>
<reference evidence="1 2" key="2">
    <citation type="submission" date="2018-04" db="EMBL/GenBank/DDBJ databases">
        <title>OglaRS2 (Oryza glaberrima Reference Sequence Version 2).</title>
        <authorList>
            <person name="Zhang J."/>
            <person name="Kudrna D."/>
            <person name="Lee S."/>
            <person name="Talag J."/>
            <person name="Rajasekar S."/>
            <person name="Wing R.A."/>
        </authorList>
    </citation>
    <scope>NUCLEOTIDE SEQUENCE [LARGE SCALE GENOMIC DNA]</scope>
    <source>
        <strain evidence="1 2">cv. IRGC 96717</strain>
    </source>
</reference>
<dbReference type="HOGENOM" id="CLU_1963044_0_0_1"/>
<evidence type="ECO:0000313" key="2">
    <source>
        <dbReference type="Proteomes" id="UP000007306"/>
    </source>
</evidence>
<keyword evidence="2" id="KW-1185">Reference proteome</keyword>
<protein>
    <submittedName>
        <fullName evidence="1">Uncharacterized protein</fullName>
    </submittedName>
</protein>
<dbReference type="Gramene" id="ORGLA12G0080600.1">
    <property type="protein sequence ID" value="ORGLA12G0080600.1"/>
    <property type="gene ID" value="ORGLA12G0080600"/>
</dbReference>
<sequence>MVTGAGSVVAVELALEEEIHAGGRLIEHKLLQLPCIEGHGGPGDREKRLRASPLLPRRAARCRLWAPLLPPRASLPRQEGCGGHDGSVARSSVVHSGRNDDDIMAAVLGACSRADNCMAAFPLLQWMK</sequence>
<name>I1R5K0_ORYGL</name>
<dbReference type="Proteomes" id="UP000007306">
    <property type="component" value="Chromosome 12"/>
</dbReference>
<organism evidence="1 2">
    <name type="scientific">Oryza glaberrima</name>
    <name type="common">African rice</name>
    <dbReference type="NCBI Taxonomy" id="4538"/>
    <lineage>
        <taxon>Eukaryota</taxon>
        <taxon>Viridiplantae</taxon>
        <taxon>Streptophyta</taxon>
        <taxon>Embryophyta</taxon>
        <taxon>Tracheophyta</taxon>
        <taxon>Spermatophyta</taxon>
        <taxon>Magnoliopsida</taxon>
        <taxon>Liliopsida</taxon>
        <taxon>Poales</taxon>
        <taxon>Poaceae</taxon>
        <taxon>BOP clade</taxon>
        <taxon>Oryzoideae</taxon>
        <taxon>Oryzeae</taxon>
        <taxon>Oryzinae</taxon>
        <taxon>Oryza</taxon>
    </lineage>
</organism>